<reference evidence="1 2" key="1">
    <citation type="submission" date="2016-04" db="EMBL/GenBank/DDBJ databases">
        <title>Genome sequence of the K139-like phage VcP032 originating from Vibrio cholerae O1 El Tor Ogawa serotype.</title>
        <authorList>
            <person name="Hammerl J.A."/>
            <person name="Jaeckel C."/>
            <person name="Strauch E."/>
        </authorList>
    </citation>
    <scope>NUCLEOTIDE SEQUENCE [LARGE SCALE GENOMIC DNA]</scope>
</reference>
<dbReference type="EMBL" id="KX058879">
    <property type="protein sequence ID" value="ANA87668.1"/>
    <property type="molecule type" value="Genomic_DNA"/>
</dbReference>
<organism evidence="1 2">
    <name type="scientific">Vibrio phage VcP032</name>
    <dbReference type="NCBI Taxonomy" id="1841196"/>
    <lineage>
        <taxon>Viruses</taxon>
        <taxon>Duplodnaviria</taxon>
        <taxon>Heunggongvirae</taxon>
        <taxon>Uroviricota</taxon>
        <taxon>Caudoviricetes</taxon>
        <taxon>Peduoviridae</taxon>
        <taxon>Longwoodvirus</taxon>
        <taxon>Longwoodvirus K139</taxon>
    </lineage>
</organism>
<evidence type="ECO:0000313" key="2">
    <source>
        <dbReference type="Proteomes" id="UP000230881"/>
    </source>
</evidence>
<evidence type="ECO:0000313" key="1">
    <source>
        <dbReference type="EMBL" id="ANA87668.1"/>
    </source>
</evidence>
<protein>
    <recommendedName>
        <fullName evidence="3">Tail assembly chaperone</fullName>
    </recommendedName>
</protein>
<name>A0A160DHS7_9CAUD</name>
<proteinExistence type="predicted"/>
<sequence length="93" mass="10194">MTKPVFTTKPVTVGINGTDFKFTPSVADANNYVNGLSGDNKVEPARTYLERTVDKEQKEELVELMNTVPGLIIELFGKVYEASKGGITITLKN</sequence>
<dbReference type="Proteomes" id="UP000230881">
    <property type="component" value="Segment"/>
</dbReference>
<dbReference type="InterPro" id="IPR024406">
    <property type="entry name" value="TAC-10"/>
</dbReference>
<accession>A0A160DHS7</accession>
<evidence type="ECO:0008006" key="3">
    <source>
        <dbReference type="Google" id="ProtNLM"/>
    </source>
</evidence>
<gene>
    <name evidence="1" type="ORF">VcP032_36</name>
</gene>
<dbReference type="Pfam" id="PF10963">
    <property type="entry name" value="Phage_TAC_10"/>
    <property type="match status" value="1"/>
</dbReference>